<feature type="transmembrane region" description="Helical" evidence="5">
    <location>
        <begin position="347"/>
        <end position="366"/>
    </location>
</feature>
<feature type="transmembrane region" description="Helical" evidence="5">
    <location>
        <begin position="200"/>
        <end position="224"/>
    </location>
</feature>
<feature type="transmembrane region" description="Helical" evidence="5">
    <location>
        <begin position="167"/>
        <end position="188"/>
    </location>
</feature>
<feature type="chain" id="PRO_5042043333" description="Solute carrier family 35 member F6" evidence="6">
    <location>
        <begin position="31"/>
        <end position="382"/>
    </location>
</feature>
<keyword evidence="2 5" id="KW-0812">Transmembrane</keyword>
<dbReference type="GO" id="GO:0015165">
    <property type="term" value="F:pyrimidine nucleotide-sugar transmembrane transporter activity"/>
    <property type="evidence" value="ECO:0007669"/>
    <property type="project" value="InterPro"/>
</dbReference>
<evidence type="ECO:0000256" key="1">
    <source>
        <dbReference type="ARBA" id="ARBA00004141"/>
    </source>
</evidence>
<keyword evidence="8" id="KW-1185">Reference proteome</keyword>
<evidence type="ECO:0008006" key="9">
    <source>
        <dbReference type="Google" id="ProtNLM"/>
    </source>
</evidence>
<keyword evidence="4 5" id="KW-0472">Membrane</keyword>
<dbReference type="InterPro" id="IPR007271">
    <property type="entry name" value="Nuc_sug_transpt"/>
</dbReference>
<evidence type="ECO:0000256" key="6">
    <source>
        <dbReference type="SAM" id="SignalP"/>
    </source>
</evidence>
<organism evidence="7 8">
    <name type="scientific">Mycena belliarum</name>
    <dbReference type="NCBI Taxonomy" id="1033014"/>
    <lineage>
        <taxon>Eukaryota</taxon>
        <taxon>Fungi</taxon>
        <taxon>Dikarya</taxon>
        <taxon>Basidiomycota</taxon>
        <taxon>Agaricomycotina</taxon>
        <taxon>Agaricomycetes</taxon>
        <taxon>Agaricomycetidae</taxon>
        <taxon>Agaricales</taxon>
        <taxon>Marasmiineae</taxon>
        <taxon>Mycenaceae</taxon>
        <taxon>Mycena</taxon>
    </lineage>
</organism>
<dbReference type="GO" id="GO:0000139">
    <property type="term" value="C:Golgi membrane"/>
    <property type="evidence" value="ECO:0007669"/>
    <property type="project" value="InterPro"/>
</dbReference>
<dbReference type="SUPFAM" id="SSF103481">
    <property type="entry name" value="Multidrug resistance efflux transporter EmrE"/>
    <property type="match status" value="1"/>
</dbReference>
<feature type="transmembrane region" description="Helical" evidence="5">
    <location>
        <begin position="140"/>
        <end position="160"/>
    </location>
</feature>
<accession>A0AAD6UDL7</accession>
<dbReference type="PANTHER" id="PTHR13146">
    <property type="match status" value="1"/>
</dbReference>
<dbReference type="PANTHER" id="PTHR13146:SF0">
    <property type="entry name" value="SOLUTE CARRIER FAMILY 35 MEMBER F6"/>
    <property type="match status" value="1"/>
</dbReference>
<gene>
    <name evidence="7" type="ORF">B0H15DRAFT_797267</name>
</gene>
<dbReference type="InterPro" id="IPR037185">
    <property type="entry name" value="EmrE-like"/>
</dbReference>
<evidence type="ECO:0000256" key="4">
    <source>
        <dbReference type="ARBA" id="ARBA00023136"/>
    </source>
</evidence>
<comment type="caution">
    <text evidence="7">The sequence shown here is derived from an EMBL/GenBank/DDBJ whole genome shotgun (WGS) entry which is preliminary data.</text>
</comment>
<feature type="transmembrane region" description="Helical" evidence="5">
    <location>
        <begin position="111"/>
        <end position="134"/>
    </location>
</feature>
<feature type="transmembrane region" description="Helical" evidence="5">
    <location>
        <begin position="236"/>
        <end position="257"/>
    </location>
</feature>
<evidence type="ECO:0000256" key="2">
    <source>
        <dbReference type="ARBA" id="ARBA00022692"/>
    </source>
</evidence>
<comment type="subcellular location">
    <subcellularLocation>
        <location evidence="1">Membrane</location>
        <topology evidence="1">Multi-pass membrane protein</topology>
    </subcellularLocation>
</comment>
<keyword evidence="6" id="KW-0732">Signal</keyword>
<dbReference type="Proteomes" id="UP001222325">
    <property type="component" value="Unassembled WGS sequence"/>
</dbReference>
<evidence type="ECO:0000313" key="8">
    <source>
        <dbReference type="Proteomes" id="UP001222325"/>
    </source>
</evidence>
<evidence type="ECO:0000256" key="5">
    <source>
        <dbReference type="SAM" id="Phobius"/>
    </source>
</evidence>
<evidence type="ECO:0000256" key="3">
    <source>
        <dbReference type="ARBA" id="ARBA00022989"/>
    </source>
</evidence>
<sequence length="382" mass="41243">MPSRLRTASSTYKWTMLLGMLVLGSSMSLCQKWQNLQCIENCDSPNPADKRYFEQPSLQTLQMFVGEAICLVIPAIRSLASYTNKKTSDEDRPLLSQVSSKPEKLAMRGSAWFLLAIPAVLDMAASTMVNIGMIYTPLSIFQMTRGALVLFVALLSVTVLRRRVASYQWFSVAVVIVSLILVGFGGFLKEHAEGGASTVLTSKVVVGMMFILLGLALTSLYLVIEESVVSRYELDVLTVVGVEGMFGCALLLFIATLSSVAPALVPAPVRALADLGSGVAQMVAHPRVLVLGALATLSISLFDFFGVSITLHLSATARVLTDIARTVILWAIALAVGWEALTWPASVYQVLGLLGLVAAVLTYHGVIELPSSRSRRVELVEE</sequence>
<dbReference type="AlphaFoldDB" id="A0AAD6UDL7"/>
<feature type="signal peptide" evidence="6">
    <location>
        <begin position="1"/>
        <end position="30"/>
    </location>
</feature>
<reference evidence="7" key="1">
    <citation type="submission" date="2023-03" db="EMBL/GenBank/DDBJ databases">
        <title>Massive genome expansion in bonnet fungi (Mycena s.s.) driven by repeated elements and novel gene families across ecological guilds.</title>
        <authorList>
            <consortium name="Lawrence Berkeley National Laboratory"/>
            <person name="Harder C.B."/>
            <person name="Miyauchi S."/>
            <person name="Viragh M."/>
            <person name="Kuo A."/>
            <person name="Thoen E."/>
            <person name="Andreopoulos B."/>
            <person name="Lu D."/>
            <person name="Skrede I."/>
            <person name="Drula E."/>
            <person name="Henrissat B."/>
            <person name="Morin E."/>
            <person name="Kohler A."/>
            <person name="Barry K."/>
            <person name="LaButti K."/>
            <person name="Morin E."/>
            <person name="Salamov A."/>
            <person name="Lipzen A."/>
            <person name="Mereny Z."/>
            <person name="Hegedus B."/>
            <person name="Baldrian P."/>
            <person name="Stursova M."/>
            <person name="Weitz H."/>
            <person name="Taylor A."/>
            <person name="Grigoriev I.V."/>
            <person name="Nagy L.G."/>
            <person name="Martin F."/>
            <person name="Kauserud H."/>
        </authorList>
    </citation>
    <scope>NUCLEOTIDE SEQUENCE</scope>
    <source>
        <strain evidence="7">CBHHK173m</strain>
    </source>
</reference>
<dbReference type="Pfam" id="PF04142">
    <property type="entry name" value="Nuc_sug_transp"/>
    <property type="match status" value="1"/>
</dbReference>
<protein>
    <recommendedName>
        <fullName evidence="9">Solute carrier family 35 member F6</fullName>
    </recommendedName>
</protein>
<feature type="transmembrane region" description="Helical" evidence="5">
    <location>
        <begin position="288"/>
        <end position="311"/>
    </location>
</feature>
<feature type="transmembrane region" description="Helical" evidence="5">
    <location>
        <begin position="323"/>
        <end position="341"/>
    </location>
</feature>
<name>A0AAD6UDL7_9AGAR</name>
<keyword evidence="3 5" id="KW-1133">Transmembrane helix</keyword>
<evidence type="ECO:0000313" key="7">
    <source>
        <dbReference type="EMBL" id="KAJ7098560.1"/>
    </source>
</evidence>
<proteinExistence type="predicted"/>
<dbReference type="EMBL" id="JARJCN010000008">
    <property type="protein sequence ID" value="KAJ7098560.1"/>
    <property type="molecule type" value="Genomic_DNA"/>
</dbReference>